<feature type="transmembrane region" description="Helical" evidence="6">
    <location>
        <begin position="246"/>
        <end position="265"/>
    </location>
</feature>
<feature type="transmembrane region" description="Helical" evidence="6">
    <location>
        <begin position="313"/>
        <end position="334"/>
    </location>
</feature>
<comment type="caution">
    <text evidence="7">The sequence shown here is derived from an EMBL/GenBank/DDBJ whole genome shotgun (WGS) entry which is preliminary data.</text>
</comment>
<comment type="similarity">
    <text evidence="1 6">Belongs to the purine permeases (TC 2.A.7.14) family.</text>
</comment>
<dbReference type="InterPro" id="IPR030182">
    <property type="entry name" value="PUP_plant"/>
</dbReference>
<evidence type="ECO:0000256" key="2">
    <source>
        <dbReference type="ARBA" id="ARBA00022448"/>
    </source>
</evidence>
<feature type="transmembrane region" description="Helical" evidence="6">
    <location>
        <begin position="340"/>
        <end position="358"/>
    </location>
</feature>
<comment type="subcellular location">
    <subcellularLocation>
        <location evidence="6">Membrane</location>
        <topology evidence="6">Multi-pass membrane protein</topology>
    </subcellularLocation>
</comment>
<keyword evidence="4 6" id="KW-1133">Transmembrane helix</keyword>
<gene>
    <name evidence="7" type="ORF">HU200_025602</name>
</gene>
<keyword evidence="8" id="KW-1185">Reference proteome</keyword>
<evidence type="ECO:0000313" key="8">
    <source>
        <dbReference type="Proteomes" id="UP000636709"/>
    </source>
</evidence>
<evidence type="ECO:0000256" key="5">
    <source>
        <dbReference type="ARBA" id="ARBA00023136"/>
    </source>
</evidence>
<feature type="transmembrane region" description="Helical" evidence="6">
    <location>
        <begin position="191"/>
        <end position="216"/>
    </location>
</feature>
<dbReference type="GO" id="GO:0015211">
    <property type="term" value="F:purine nucleoside transmembrane transporter activity"/>
    <property type="evidence" value="ECO:0007669"/>
    <property type="project" value="UniProtKB-UniRule"/>
</dbReference>
<dbReference type="GO" id="GO:0005345">
    <property type="term" value="F:purine nucleobase transmembrane transporter activity"/>
    <property type="evidence" value="ECO:0007669"/>
    <property type="project" value="UniProtKB-UniRule"/>
</dbReference>
<feature type="transmembrane region" description="Helical" evidence="6">
    <location>
        <begin position="153"/>
        <end position="171"/>
    </location>
</feature>
<dbReference type="AlphaFoldDB" id="A0A835C8R7"/>
<dbReference type="PANTHER" id="PTHR31376">
    <property type="entry name" value="OS09G0467300 PROTEIN-RELATED"/>
    <property type="match status" value="1"/>
</dbReference>
<feature type="transmembrane region" description="Helical" evidence="6">
    <location>
        <begin position="285"/>
        <end position="306"/>
    </location>
</feature>
<keyword evidence="2 6" id="KW-0813">Transport</keyword>
<accession>A0A835C8R7</accession>
<sequence>MLQVQGISNAATPPPRYGTLSPPVLLSACLVLLGAGGSLLIRLYFVHGGQRLWLSTMIQVSGWPLLLPPLLSVSLLLRSRSHGGATAADHLLLPNRLAGAVAVLGAFFAVACFAYSLGSQPLPLSTSSLLQATQLTFTAVSAFVFAGLRFTPFSLNAVVLLTAGPAILGVVPSSSGKKPAAGEGSSATANWWTGFFECMASAALFGLVLPLVEVAMSKYGRRRSGRGRAAATARAVSPSYATVMQIQVVMGAAGTVLCLGGMAMAEDFQAIPREAAMFGLGETNYYFLLISGAVLWQLSNLGIMGLIICSSPLLAGIMIALVLPLSELLAVVFLHEKFDGVKGIALVLSLWGFVSYLYGEGTHKKVPVGSEDLESTSCPLIAAC</sequence>
<keyword evidence="3 6" id="KW-0812">Transmembrane</keyword>
<dbReference type="Pfam" id="PF16913">
    <property type="entry name" value="PUNUT"/>
    <property type="match status" value="1"/>
</dbReference>
<name>A0A835C8R7_9POAL</name>
<evidence type="ECO:0000256" key="1">
    <source>
        <dbReference type="ARBA" id="ARBA00006213"/>
    </source>
</evidence>
<feature type="transmembrane region" description="Helical" evidence="6">
    <location>
        <begin position="57"/>
        <end position="77"/>
    </location>
</feature>
<evidence type="ECO:0000313" key="7">
    <source>
        <dbReference type="EMBL" id="KAF8718117.1"/>
    </source>
</evidence>
<dbReference type="PANTHER" id="PTHR31376:SF61">
    <property type="entry name" value="PURINE PERMEASE-RELATED"/>
    <property type="match status" value="1"/>
</dbReference>
<dbReference type="GO" id="GO:0016020">
    <property type="term" value="C:membrane"/>
    <property type="evidence" value="ECO:0007669"/>
    <property type="project" value="UniProtKB-SubCell"/>
</dbReference>
<evidence type="ECO:0000256" key="6">
    <source>
        <dbReference type="RuleBase" id="RU368015"/>
    </source>
</evidence>
<feature type="transmembrane region" description="Helical" evidence="6">
    <location>
        <begin position="97"/>
        <end position="117"/>
    </location>
</feature>
<proteinExistence type="inferred from homology"/>
<organism evidence="7 8">
    <name type="scientific">Digitaria exilis</name>
    <dbReference type="NCBI Taxonomy" id="1010633"/>
    <lineage>
        <taxon>Eukaryota</taxon>
        <taxon>Viridiplantae</taxon>
        <taxon>Streptophyta</taxon>
        <taxon>Embryophyta</taxon>
        <taxon>Tracheophyta</taxon>
        <taxon>Spermatophyta</taxon>
        <taxon>Magnoliopsida</taxon>
        <taxon>Liliopsida</taxon>
        <taxon>Poales</taxon>
        <taxon>Poaceae</taxon>
        <taxon>PACMAD clade</taxon>
        <taxon>Panicoideae</taxon>
        <taxon>Panicodae</taxon>
        <taxon>Paniceae</taxon>
        <taxon>Anthephorinae</taxon>
        <taxon>Digitaria</taxon>
    </lineage>
</organism>
<feature type="transmembrane region" description="Helical" evidence="6">
    <location>
        <begin position="129"/>
        <end position="146"/>
    </location>
</feature>
<feature type="transmembrane region" description="Helical" evidence="6">
    <location>
        <begin position="24"/>
        <end position="45"/>
    </location>
</feature>
<dbReference type="EMBL" id="JACEFO010001712">
    <property type="protein sequence ID" value="KAF8718117.1"/>
    <property type="molecule type" value="Genomic_DNA"/>
</dbReference>
<protein>
    <recommendedName>
        <fullName evidence="6">Probable purine permease</fullName>
    </recommendedName>
</protein>
<keyword evidence="5 6" id="KW-0472">Membrane</keyword>
<evidence type="ECO:0000256" key="4">
    <source>
        <dbReference type="ARBA" id="ARBA00022989"/>
    </source>
</evidence>
<reference evidence="7" key="1">
    <citation type="submission" date="2020-07" db="EMBL/GenBank/DDBJ databases">
        <title>Genome sequence and genetic diversity analysis of an under-domesticated orphan crop, white fonio (Digitaria exilis).</title>
        <authorList>
            <person name="Bennetzen J.L."/>
            <person name="Chen S."/>
            <person name="Ma X."/>
            <person name="Wang X."/>
            <person name="Yssel A.E.J."/>
            <person name="Chaluvadi S.R."/>
            <person name="Johnson M."/>
            <person name="Gangashetty P."/>
            <person name="Hamidou F."/>
            <person name="Sanogo M.D."/>
            <person name="Zwaenepoel A."/>
            <person name="Wallace J."/>
            <person name="Van De Peer Y."/>
            <person name="Van Deynze A."/>
        </authorList>
    </citation>
    <scope>NUCLEOTIDE SEQUENCE</scope>
    <source>
        <tissue evidence="7">Leaves</tissue>
    </source>
</reference>
<dbReference type="OrthoDB" id="1865379at2759"/>
<dbReference type="Proteomes" id="UP000636709">
    <property type="component" value="Unassembled WGS sequence"/>
</dbReference>
<evidence type="ECO:0000256" key="3">
    <source>
        <dbReference type="ARBA" id="ARBA00022692"/>
    </source>
</evidence>